<evidence type="ECO:0000313" key="2">
    <source>
        <dbReference type="EMBL" id="AWP12422.1"/>
    </source>
</evidence>
<sequence length="70" mass="7743">MAAPWGNSSTVTSFSSRNRRSHLLEADGAPSVTEPGQQQEPISQTDFSSRCDLRRDERSNESHSHLVLTS</sequence>
<organism evidence="2 4">
    <name type="scientific">Scophthalmus maximus</name>
    <name type="common">Turbot</name>
    <name type="synonym">Psetta maxima</name>
    <dbReference type="NCBI Taxonomy" id="52904"/>
    <lineage>
        <taxon>Eukaryota</taxon>
        <taxon>Metazoa</taxon>
        <taxon>Chordata</taxon>
        <taxon>Craniata</taxon>
        <taxon>Vertebrata</taxon>
        <taxon>Euteleostomi</taxon>
        <taxon>Actinopterygii</taxon>
        <taxon>Neopterygii</taxon>
        <taxon>Teleostei</taxon>
        <taxon>Neoteleostei</taxon>
        <taxon>Acanthomorphata</taxon>
        <taxon>Carangaria</taxon>
        <taxon>Pleuronectiformes</taxon>
        <taxon>Pleuronectoidei</taxon>
        <taxon>Scophthalmidae</taxon>
        <taxon>Scophthalmus</taxon>
    </lineage>
</organism>
<accession>A0A2U9CC16</accession>
<name>A0A2U9CC16_SCOMX</name>
<feature type="compositionally biased region" description="Basic and acidic residues" evidence="1">
    <location>
        <begin position="49"/>
        <end position="64"/>
    </location>
</feature>
<dbReference type="EMBL" id="VEVO01000007">
    <property type="protein sequence ID" value="KAF0039622.1"/>
    <property type="molecule type" value="Genomic_DNA"/>
</dbReference>
<keyword evidence="4" id="KW-1185">Reference proteome</keyword>
<protein>
    <submittedName>
        <fullName evidence="2">Uncharacterized protein</fullName>
    </submittedName>
</protein>
<feature type="region of interest" description="Disordered" evidence="1">
    <location>
        <begin position="1"/>
        <end position="70"/>
    </location>
</feature>
<reference evidence="3 5" key="2">
    <citation type="submission" date="2019-06" db="EMBL/GenBank/DDBJ databases">
        <title>Draft genomes of female and male turbot (Scophthalmus maximus).</title>
        <authorList>
            <person name="Xu H."/>
            <person name="Xu X.-W."/>
            <person name="Shao C."/>
            <person name="Chen S."/>
        </authorList>
    </citation>
    <scope>NUCLEOTIDE SEQUENCE [LARGE SCALE GENOMIC DNA]</scope>
    <source>
        <strain evidence="3">Ysfricsl-2016a</strain>
        <tissue evidence="3">Blood</tissue>
    </source>
</reference>
<proteinExistence type="predicted"/>
<reference evidence="2 4" key="1">
    <citation type="submission" date="2017-12" db="EMBL/GenBank/DDBJ databases">
        <title>Integrating genomic resources of turbot (Scophthalmus maximus) in depth evaluation of genetic and physical mapping variation across individuals.</title>
        <authorList>
            <person name="Martinez P."/>
        </authorList>
    </citation>
    <scope>NUCLEOTIDE SEQUENCE [LARGE SCALE GENOMIC DNA]</scope>
</reference>
<evidence type="ECO:0000313" key="5">
    <source>
        <dbReference type="Proteomes" id="UP000438429"/>
    </source>
</evidence>
<evidence type="ECO:0000313" key="3">
    <source>
        <dbReference type="EMBL" id="KAF0039622.1"/>
    </source>
</evidence>
<dbReference type="Proteomes" id="UP000246464">
    <property type="component" value="Chromosome 13"/>
</dbReference>
<dbReference type="AlphaFoldDB" id="A0A2U9CC16"/>
<feature type="compositionally biased region" description="Polar residues" evidence="1">
    <location>
        <begin position="1"/>
        <end position="16"/>
    </location>
</feature>
<dbReference type="Proteomes" id="UP000438429">
    <property type="component" value="Unassembled WGS sequence"/>
</dbReference>
<evidence type="ECO:0000256" key="1">
    <source>
        <dbReference type="SAM" id="MobiDB-lite"/>
    </source>
</evidence>
<dbReference type="EMBL" id="CP026255">
    <property type="protein sequence ID" value="AWP12422.1"/>
    <property type="molecule type" value="Genomic_DNA"/>
</dbReference>
<feature type="compositionally biased region" description="Polar residues" evidence="1">
    <location>
        <begin position="34"/>
        <end position="48"/>
    </location>
</feature>
<evidence type="ECO:0000313" key="4">
    <source>
        <dbReference type="Proteomes" id="UP000246464"/>
    </source>
</evidence>
<gene>
    <name evidence="3" type="ORF">F2P81_007857</name>
    <name evidence="2" type="ORF">SMAX5B_019056</name>
</gene>